<dbReference type="InterPro" id="IPR016155">
    <property type="entry name" value="Mopterin_synth/thiamin_S_b"/>
</dbReference>
<evidence type="ECO:0000313" key="2">
    <source>
        <dbReference type="Proteomes" id="UP000002484"/>
    </source>
</evidence>
<proteinExistence type="predicted"/>
<dbReference type="EMBL" id="CP002299">
    <property type="protein sequence ID" value="ADP79885.1"/>
    <property type="molecule type" value="Genomic_DNA"/>
</dbReference>
<keyword evidence="2" id="KW-1185">Reference proteome</keyword>
<sequence>MAGAPGTSGPRAVVDVVVNGRERQVPDGQPLPELIVELGLRVGSVVVEYNGEALTTAEGRAVLLRAGDRLELVRAVAGG</sequence>
<gene>
    <name evidence="1" type="ordered locus">FraEuI1c_1829</name>
</gene>
<dbReference type="CDD" id="cd00565">
    <property type="entry name" value="Ubl_ThiS"/>
    <property type="match status" value="1"/>
</dbReference>
<dbReference type="STRING" id="298654.FraEuI1c_1829"/>
<name>E3JCP5_PSEI1</name>
<dbReference type="SUPFAM" id="SSF54285">
    <property type="entry name" value="MoaD/ThiS"/>
    <property type="match status" value="1"/>
</dbReference>
<accession>E3JCP5</accession>
<organism evidence="1 2">
    <name type="scientific">Pseudofrankia inefficax (strain DSM 45817 / CECT 9037 / DDB 130130 / EuI1c)</name>
    <name type="common">Frankia inefficax</name>
    <dbReference type="NCBI Taxonomy" id="298654"/>
    <lineage>
        <taxon>Bacteria</taxon>
        <taxon>Bacillati</taxon>
        <taxon>Actinomycetota</taxon>
        <taxon>Actinomycetes</taxon>
        <taxon>Frankiales</taxon>
        <taxon>Frankiaceae</taxon>
        <taxon>Pseudofrankia</taxon>
    </lineage>
</organism>
<dbReference type="InterPro" id="IPR012675">
    <property type="entry name" value="Beta-grasp_dom_sf"/>
</dbReference>
<dbReference type="InterPro" id="IPR010035">
    <property type="entry name" value="Thi_S"/>
</dbReference>
<dbReference type="AlphaFoldDB" id="E3JCP5"/>
<reference evidence="1 2" key="1">
    <citation type="submission" date="2010-10" db="EMBL/GenBank/DDBJ databases">
        <title>Complete sequence of Frankia sp. EuI1c.</title>
        <authorList>
            <consortium name="US DOE Joint Genome Institute"/>
            <person name="Lucas S."/>
            <person name="Copeland A."/>
            <person name="Lapidus A."/>
            <person name="Cheng J.-F."/>
            <person name="Bruce D."/>
            <person name="Goodwin L."/>
            <person name="Pitluck S."/>
            <person name="Chertkov O."/>
            <person name="Detter J.C."/>
            <person name="Han C."/>
            <person name="Tapia R."/>
            <person name="Land M."/>
            <person name="Hauser L."/>
            <person name="Jeffries C."/>
            <person name="Kyrpides N."/>
            <person name="Ivanova N."/>
            <person name="Mikhailova N."/>
            <person name="Beauchemin N."/>
            <person name="Sen A."/>
            <person name="Sur S.A."/>
            <person name="Gtari M."/>
            <person name="Wall L."/>
            <person name="Tisa L."/>
            <person name="Woyke T."/>
        </authorList>
    </citation>
    <scope>NUCLEOTIDE SEQUENCE [LARGE SCALE GENOMIC DNA]</scope>
    <source>
        <strain evidence="2">DSM 45817 / CECT 9037 / EuI1c</strain>
    </source>
</reference>
<dbReference type="InParanoid" id="E3JCP5"/>
<dbReference type="NCBIfam" id="TIGR01683">
    <property type="entry name" value="thiS"/>
    <property type="match status" value="1"/>
</dbReference>
<protein>
    <submittedName>
        <fullName evidence="1">Thiamine biosynthesis protein ThiS</fullName>
    </submittedName>
</protein>
<dbReference type="eggNOG" id="COG2104">
    <property type="taxonomic scope" value="Bacteria"/>
</dbReference>
<dbReference type="HOGENOM" id="CLU_174611_3_0_11"/>
<evidence type="ECO:0000313" key="1">
    <source>
        <dbReference type="EMBL" id="ADP79885.1"/>
    </source>
</evidence>
<dbReference type="Gene3D" id="3.10.20.30">
    <property type="match status" value="1"/>
</dbReference>
<dbReference type="InterPro" id="IPR003749">
    <property type="entry name" value="ThiS/MoaD-like"/>
</dbReference>
<dbReference type="Proteomes" id="UP000002484">
    <property type="component" value="Chromosome"/>
</dbReference>
<dbReference type="PANTHER" id="PTHR34472:SF1">
    <property type="entry name" value="SULFUR CARRIER PROTEIN THIS"/>
    <property type="match status" value="1"/>
</dbReference>
<dbReference type="Pfam" id="PF02597">
    <property type="entry name" value="ThiS"/>
    <property type="match status" value="1"/>
</dbReference>
<dbReference type="KEGG" id="fri:FraEuI1c_1829"/>
<dbReference type="PANTHER" id="PTHR34472">
    <property type="entry name" value="SULFUR CARRIER PROTEIN THIS"/>
    <property type="match status" value="1"/>
</dbReference>